<name>A0ABR1URN7_9PEZI</name>
<keyword evidence="2" id="KW-1185">Reference proteome</keyword>
<dbReference type="Proteomes" id="UP001446871">
    <property type="component" value="Unassembled WGS sequence"/>
</dbReference>
<proteinExistence type="predicted"/>
<dbReference type="EMBL" id="JAQQWM010000006">
    <property type="protein sequence ID" value="KAK8060741.1"/>
    <property type="molecule type" value="Genomic_DNA"/>
</dbReference>
<gene>
    <name evidence="1" type="ORF">PG996_010671</name>
</gene>
<accession>A0ABR1URN7</accession>
<organism evidence="1 2">
    <name type="scientific">Apiospora saccharicola</name>
    <dbReference type="NCBI Taxonomy" id="335842"/>
    <lineage>
        <taxon>Eukaryota</taxon>
        <taxon>Fungi</taxon>
        <taxon>Dikarya</taxon>
        <taxon>Ascomycota</taxon>
        <taxon>Pezizomycotina</taxon>
        <taxon>Sordariomycetes</taxon>
        <taxon>Xylariomycetidae</taxon>
        <taxon>Amphisphaeriales</taxon>
        <taxon>Apiosporaceae</taxon>
        <taxon>Apiospora</taxon>
    </lineage>
</organism>
<protein>
    <submittedName>
        <fullName evidence="1">Uncharacterized protein</fullName>
    </submittedName>
</protein>
<evidence type="ECO:0000313" key="2">
    <source>
        <dbReference type="Proteomes" id="UP001446871"/>
    </source>
</evidence>
<reference evidence="1 2" key="1">
    <citation type="submission" date="2023-01" db="EMBL/GenBank/DDBJ databases">
        <title>Analysis of 21 Apiospora genomes using comparative genomics revels a genus with tremendous synthesis potential of carbohydrate active enzymes and secondary metabolites.</title>
        <authorList>
            <person name="Sorensen T."/>
        </authorList>
    </citation>
    <scope>NUCLEOTIDE SEQUENCE [LARGE SCALE GENOMIC DNA]</scope>
    <source>
        <strain evidence="1 2">CBS 83171</strain>
    </source>
</reference>
<evidence type="ECO:0000313" key="1">
    <source>
        <dbReference type="EMBL" id="KAK8060741.1"/>
    </source>
</evidence>
<comment type="caution">
    <text evidence="1">The sequence shown here is derived from an EMBL/GenBank/DDBJ whole genome shotgun (WGS) entry which is preliminary data.</text>
</comment>
<sequence length="138" mass="14730">MLRPIDEPDTFYYGGCSFEQGDCYPSGVDIDALDAKSGVKVNNNNRLDCFSPGLNCPHDWTTVGAATKSAEGRITRPGPAFTYAGSTTVGIPDRTGGTVMRTSMATLSDGMERFVYAGHHALLGAMERGETAILCCPR</sequence>